<evidence type="ECO:0000313" key="1">
    <source>
        <dbReference type="EMBL" id="CAK0880752.1"/>
    </source>
</evidence>
<name>A0ABN9W802_9DINO</name>
<gene>
    <name evidence="1" type="ORF">PCOR1329_LOCUS63797</name>
</gene>
<dbReference type="SUPFAM" id="SSF55608">
    <property type="entry name" value="Homing endonucleases"/>
    <property type="match status" value="2"/>
</dbReference>
<comment type="caution">
    <text evidence="1">The sequence shown here is derived from an EMBL/GenBank/DDBJ whole genome shotgun (WGS) entry which is preliminary data.</text>
</comment>
<dbReference type="EMBL" id="CAUYUJ010018113">
    <property type="protein sequence ID" value="CAK0880752.1"/>
    <property type="molecule type" value="Genomic_DNA"/>
</dbReference>
<reference evidence="1" key="1">
    <citation type="submission" date="2023-10" db="EMBL/GenBank/DDBJ databases">
        <authorList>
            <person name="Chen Y."/>
            <person name="Shah S."/>
            <person name="Dougan E. K."/>
            <person name="Thang M."/>
            <person name="Chan C."/>
        </authorList>
    </citation>
    <scope>NUCLEOTIDE SEQUENCE [LARGE SCALE GENOMIC DNA]</scope>
</reference>
<organism evidence="1 2">
    <name type="scientific">Prorocentrum cordatum</name>
    <dbReference type="NCBI Taxonomy" id="2364126"/>
    <lineage>
        <taxon>Eukaryota</taxon>
        <taxon>Sar</taxon>
        <taxon>Alveolata</taxon>
        <taxon>Dinophyceae</taxon>
        <taxon>Prorocentrales</taxon>
        <taxon>Prorocentraceae</taxon>
        <taxon>Prorocentrum</taxon>
    </lineage>
</organism>
<evidence type="ECO:0000313" key="2">
    <source>
        <dbReference type="Proteomes" id="UP001189429"/>
    </source>
</evidence>
<dbReference type="Gene3D" id="3.10.28.10">
    <property type="entry name" value="Homing endonucleases"/>
    <property type="match status" value="2"/>
</dbReference>
<protein>
    <recommendedName>
        <fullName evidence="3">LAGLIDADG endonuclease</fullName>
    </recommendedName>
</protein>
<keyword evidence="2" id="KW-1185">Reference proteome</keyword>
<accession>A0ABN9W802</accession>
<sequence>MSVIRAGFGRALLSGGGYLHALRLLEGRHWRAIGSSCRHFSVGPYPWDVIERRCRRLESFRKRLIRPPCQSFVVDGKVYSLPVRAQDPSGDSEHAQNSVLDYFAGFFDGDGCVSSSRSFGNRSLQMYQAENNVAVLVRFMKQFGGGIYKGSSVKGSHQCCFRWELSGERARGAASLLRRASVVKREQLDLLVSEAPTCPLHRGRLASTLRSLKREAPGPCHDVSWGYVAGFFDAEGCIQIKPYTQVHLKVSQKYEEPLICIKRLIERTFPGVDASLVQNRSGHYQLCVSRTASSFAVLEQLLNSGLAGKKQQAILAMSLNRSNFARIRDSLSELKGNQSRWKLLDAAGCERAMHIHNARTRLNSRAGQDRPDSDFASLQGELYTLNSEHKLRNAERRLAMLRWDIRSLLRQGARLSAG</sequence>
<dbReference type="Proteomes" id="UP001189429">
    <property type="component" value="Unassembled WGS sequence"/>
</dbReference>
<dbReference type="InterPro" id="IPR027434">
    <property type="entry name" value="Homing_endonucl"/>
</dbReference>
<evidence type="ECO:0008006" key="3">
    <source>
        <dbReference type="Google" id="ProtNLM"/>
    </source>
</evidence>
<proteinExistence type="predicted"/>